<evidence type="ECO:0000256" key="9">
    <source>
        <dbReference type="ARBA" id="ARBA00023049"/>
    </source>
</evidence>
<evidence type="ECO:0000256" key="2">
    <source>
        <dbReference type="ARBA" id="ARBA00001946"/>
    </source>
</evidence>
<evidence type="ECO:0000256" key="8">
    <source>
        <dbReference type="ARBA" id="ARBA00022801"/>
    </source>
</evidence>
<keyword evidence="9" id="KW-0482">Metalloprotease</keyword>
<keyword evidence="11" id="KW-1185">Reference proteome</keyword>
<comment type="cofactor">
    <cofactor evidence="1">
        <name>Co(2+)</name>
        <dbReference type="ChEBI" id="CHEBI:48828"/>
    </cofactor>
</comment>
<dbReference type="InterPro" id="IPR000787">
    <property type="entry name" value="Peptidase_M29"/>
</dbReference>
<evidence type="ECO:0000256" key="4">
    <source>
        <dbReference type="ARBA" id="ARBA00008236"/>
    </source>
</evidence>
<dbReference type="OrthoDB" id="9803993at2"/>
<keyword evidence="6" id="KW-0645">Protease</keyword>
<dbReference type="GO" id="GO:0008237">
    <property type="term" value="F:metallopeptidase activity"/>
    <property type="evidence" value="ECO:0007669"/>
    <property type="project" value="UniProtKB-KW"/>
</dbReference>
<proteinExistence type="inferred from homology"/>
<dbReference type="SUPFAM" id="SSF144052">
    <property type="entry name" value="Thermophilic metalloprotease-like"/>
    <property type="match status" value="1"/>
</dbReference>
<evidence type="ECO:0000256" key="6">
    <source>
        <dbReference type="ARBA" id="ARBA00022670"/>
    </source>
</evidence>
<evidence type="ECO:0000313" key="10">
    <source>
        <dbReference type="EMBL" id="SHK21928.1"/>
    </source>
</evidence>
<keyword evidence="8" id="KW-0378">Hydrolase</keyword>
<keyword evidence="7" id="KW-0479">Metal-binding</keyword>
<evidence type="ECO:0000256" key="3">
    <source>
        <dbReference type="ARBA" id="ARBA00001947"/>
    </source>
</evidence>
<dbReference type="PANTHER" id="PTHR34448:SF1">
    <property type="entry name" value="BLL6088 PROTEIN"/>
    <property type="match status" value="1"/>
</dbReference>
<reference evidence="11" key="1">
    <citation type="submission" date="2016-11" db="EMBL/GenBank/DDBJ databases">
        <authorList>
            <person name="Varghese N."/>
            <person name="Submissions S."/>
        </authorList>
    </citation>
    <scope>NUCLEOTIDE SEQUENCE [LARGE SCALE GENOMIC DNA]</scope>
    <source>
        <strain evidence="11">DSM 17957</strain>
    </source>
</reference>
<protein>
    <submittedName>
        <fullName evidence="10">Leucyl aminopeptidase (Aminopeptidase T)</fullName>
    </submittedName>
</protein>
<comment type="similarity">
    <text evidence="4">Belongs to the peptidase M29 family.</text>
</comment>
<gene>
    <name evidence="10" type="ORF">SAMN02745975_03892</name>
</gene>
<dbReference type="GO" id="GO:0004177">
    <property type="term" value="F:aminopeptidase activity"/>
    <property type="evidence" value="ECO:0007669"/>
    <property type="project" value="UniProtKB-KW"/>
</dbReference>
<dbReference type="GO" id="GO:0046872">
    <property type="term" value="F:metal ion binding"/>
    <property type="evidence" value="ECO:0007669"/>
    <property type="project" value="UniProtKB-KW"/>
</dbReference>
<evidence type="ECO:0000256" key="7">
    <source>
        <dbReference type="ARBA" id="ARBA00022723"/>
    </source>
</evidence>
<dbReference type="InterPro" id="IPR035097">
    <property type="entry name" value="M29_N-terminal"/>
</dbReference>
<evidence type="ECO:0000313" key="11">
    <source>
        <dbReference type="Proteomes" id="UP000184536"/>
    </source>
</evidence>
<dbReference type="Proteomes" id="UP000184536">
    <property type="component" value="Unassembled WGS sequence"/>
</dbReference>
<dbReference type="STRING" id="1121919.SAMN02745975_03892"/>
<dbReference type="GO" id="GO:0006508">
    <property type="term" value="P:proteolysis"/>
    <property type="evidence" value="ECO:0007669"/>
    <property type="project" value="UniProtKB-KW"/>
</dbReference>
<dbReference type="EMBL" id="FQZV01000100">
    <property type="protein sequence ID" value="SHK21928.1"/>
    <property type="molecule type" value="Genomic_DNA"/>
</dbReference>
<name>A0A1M6QP58_9FIRM</name>
<evidence type="ECO:0000256" key="5">
    <source>
        <dbReference type="ARBA" id="ARBA00022438"/>
    </source>
</evidence>
<dbReference type="PRINTS" id="PR00919">
    <property type="entry name" value="THERMOPTASE"/>
</dbReference>
<dbReference type="AlphaFoldDB" id="A0A1M6QP58"/>
<organism evidence="10 11">
    <name type="scientific">Geosporobacter subterraneus DSM 17957</name>
    <dbReference type="NCBI Taxonomy" id="1121919"/>
    <lineage>
        <taxon>Bacteria</taxon>
        <taxon>Bacillati</taxon>
        <taxon>Bacillota</taxon>
        <taxon>Clostridia</taxon>
        <taxon>Peptostreptococcales</taxon>
        <taxon>Thermotaleaceae</taxon>
        <taxon>Geosporobacter</taxon>
    </lineage>
</organism>
<evidence type="ECO:0000256" key="1">
    <source>
        <dbReference type="ARBA" id="ARBA00001941"/>
    </source>
</evidence>
<keyword evidence="5 10" id="KW-0031">Aminopeptidase</keyword>
<dbReference type="InterPro" id="IPR052170">
    <property type="entry name" value="M29_Exopeptidase"/>
</dbReference>
<dbReference type="Pfam" id="PF02073">
    <property type="entry name" value="Peptidase_M29"/>
    <property type="match status" value="1"/>
</dbReference>
<dbReference type="Gene3D" id="3.40.1830.10">
    <property type="entry name" value="Thermophilic metalloprotease (M29)"/>
    <property type="match status" value="1"/>
</dbReference>
<accession>A0A1M6QP58</accession>
<comment type="cofactor">
    <cofactor evidence="3">
        <name>Zn(2+)</name>
        <dbReference type="ChEBI" id="CHEBI:29105"/>
    </cofactor>
</comment>
<comment type="cofactor">
    <cofactor evidence="2">
        <name>Mg(2+)</name>
        <dbReference type="ChEBI" id="CHEBI:18420"/>
    </cofactor>
</comment>
<sequence>MADVRVKKLANLLVNYSFQLKKGDKFLIEASDLALPLVKEVYREALKAGANPEVHVTLPGFKEMLLKNGDREQLEYISPIDTAILSDYDALLTIWGDYNTRELTGVDPMNIACHRAVRKDLRMKFFKRIAEGKAKWCGTQFPTHSDAQEAGMSLEEYEDFVYNAGLMHEDNPTEKWKAVSEQQEKICSFLNTKKKIQIVSLDTDLTLCVEGRKWINCDGKENFPDGEVFTTPIRDSVNGSIRFTFPAIYSSREVEDVRLTFENGKVVKASAAKGEDFLLSVLDTDEGARYVGEIAIGTNYGIQRFTKNILFDEKIGGTIHLAVGSGMEETGGTNESSVHWDMICDMREHGKIYADDELIYEKGQFLINF</sequence>
<dbReference type="PANTHER" id="PTHR34448">
    <property type="entry name" value="AMINOPEPTIDASE"/>
    <property type="match status" value="1"/>
</dbReference>